<evidence type="ECO:0000313" key="2">
    <source>
        <dbReference type="EMBL" id="SMO99967.1"/>
    </source>
</evidence>
<protein>
    <submittedName>
        <fullName evidence="2">Glycosyl transferase family 2</fullName>
    </submittedName>
</protein>
<dbReference type="Pfam" id="PF00535">
    <property type="entry name" value="Glycos_transf_2"/>
    <property type="match status" value="1"/>
</dbReference>
<dbReference type="AlphaFoldDB" id="A0A521FUX3"/>
<proteinExistence type="predicted"/>
<accession>A0A521FUX3</accession>
<keyword evidence="2" id="KW-0808">Transferase</keyword>
<dbReference type="GO" id="GO:0016740">
    <property type="term" value="F:transferase activity"/>
    <property type="evidence" value="ECO:0007669"/>
    <property type="project" value="UniProtKB-KW"/>
</dbReference>
<dbReference type="Proteomes" id="UP000317484">
    <property type="component" value="Unassembled WGS sequence"/>
</dbReference>
<dbReference type="Gene3D" id="3.90.550.10">
    <property type="entry name" value="Spore Coat Polysaccharide Biosynthesis Protein SpsA, Chain A"/>
    <property type="match status" value="1"/>
</dbReference>
<dbReference type="InterPro" id="IPR050834">
    <property type="entry name" value="Glycosyltransf_2"/>
</dbReference>
<dbReference type="SUPFAM" id="SSF53448">
    <property type="entry name" value="Nucleotide-diphospho-sugar transferases"/>
    <property type="match status" value="1"/>
</dbReference>
<reference evidence="2 3" key="1">
    <citation type="submission" date="2017-05" db="EMBL/GenBank/DDBJ databases">
        <authorList>
            <person name="Varghese N."/>
            <person name="Submissions S."/>
        </authorList>
    </citation>
    <scope>NUCLEOTIDE SEQUENCE [LARGE SCALE GENOMIC DNA]</scope>
    <source>
        <strain evidence="2 3">DSM 46834</strain>
    </source>
</reference>
<organism evidence="2 3">
    <name type="scientific">Geodermatophilus aquaeductus</name>
    <dbReference type="NCBI Taxonomy" id="1564161"/>
    <lineage>
        <taxon>Bacteria</taxon>
        <taxon>Bacillati</taxon>
        <taxon>Actinomycetota</taxon>
        <taxon>Actinomycetes</taxon>
        <taxon>Geodermatophilales</taxon>
        <taxon>Geodermatophilaceae</taxon>
        <taxon>Geodermatophilus</taxon>
    </lineage>
</organism>
<dbReference type="RefSeq" id="WP_142461279.1">
    <property type="nucleotide sequence ID" value="NZ_FXTJ01000021.1"/>
</dbReference>
<gene>
    <name evidence="2" type="ORF">SAMN06273567_12117</name>
</gene>
<dbReference type="PANTHER" id="PTHR43685:SF2">
    <property type="entry name" value="GLYCOSYLTRANSFERASE 2-LIKE DOMAIN-CONTAINING PROTEIN"/>
    <property type="match status" value="1"/>
</dbReference>
<dbReference type="EMBL" id="FXTJ01000021">
    <property type="protein sequence ID" value="SMO99967.1"/>
    <property type="molecule type" value="Genomic_DNA"/>
</dbReference>
<dbReference type="InterPro" id="IPR029044">
    <property type="entry name" value="Nucleotide-diphossugar_trans"/>
</dbReference>
<dbReference type="CDD" id="cd00761">
    <property type="entry name" value="Glyco_tranf_GTA_type"/>
    <property type="match status" value="1"/>
</dbReference>
<keyword evidence="3" id="KW-1185">Reference proteome</keyword>
<evidence type="ECO:0000259" key="1">
    <source>
        <dbReference type="Pfam" id="PF00535"/>
    </source>
</evidence>
<feature type="domain" description="Glycosyltransferase 2-like" evidence="1">
    <location>
        <begin position="7"/>
        <end position="120"/>
    </location>
</feature>
<dbReference type="InterPro" id="IPR001173">
    <property type="entry name" value="Glyco_trans_2-like"/>
</dbReference>
<name>A0A521FUX3_9ACTN</name>
<dbReference type="PANTHER" id="PTHR43685">
    <property type="entry name" value="GLYCOSYLTRANSFERASE"/>
    <property type="match status" value="1"/>
</dbReference>
<sequence>MTPRVAVLVPVHEQAAYLPRALESLLAQEETAWEAVVVDDGSREPVAVPADPRLRLVRTDDNRGLGAALNRALDETTAPVVAYLPADDVWFPAHLGTLLRALDDDAVVLARAELDQPAGTPYAQLVQVAHRRTGDRWTERAELETDDLDRLMWSRVAARGTATGTGHVTCAWTQHPGQRSRAIRESSDGGLNVFRTRYRVAQPLRFASTDGSEVDEVARYARFREREYPPSPDGLRVLVVGELAFNPERVLALAERGHSLTGLWTDQALGDATVGPLPFGSVPDLDRDRWREEVAALAPDVVWAQLNWRAVPLAHAVRQAFPDLPFVWHYKEAPQRSLVRGEWPLLADLVCGADAVLLATEEERDWFALALSGRVDPARLGVLDGDLPKREWLDAPLSPRLSDADGQPHAAVVGRPSGLDLDWVLALAGRGVHTHFYGQVRAPGAKGSWTGWLDEALARAPGSVHVHPAVGPEDWVRELSRYDAGWLHRFDAVNGGDLRRATWDDLNSPARLPVLLAAGLPLLQQANPGSVVSVERVLREEGTGLLYRSADDVADVLAAELADRRGHAAAMAARERHVFDAHADRLVDLFRSIAR</sequence>
<evidence type="ECO:0000313" key="3">
    <source>
        <dbReference type="Proteomes" id="UP000317484"/>
    </source>
</evidence>